<gene>
    <name evidence="1" type="ORF">F4820DRAFT_433394</name>
</gene>
<dbReference type="EMBL" id="MU393549">
    <property type="protein sequence ID" value="KAI4861554.1"/>
    <property type="molecule type" value="Genomic_DNA"/>
</dbReference>
<proteinExistence type="predicted"/>
<name>A0ACB9YRE9_9PEZI</name>
<sequence>MANGKPTLHHLEDSQSQLTLWLLEELGIEYDLVIHKRVDNRSPPALKDVHPLGKSPTLVTPAGRVLAERSAIALWLVGSYDEGARFRIPASSGAGAGGKEDDAVREDQLLSFGGATLAPMLMLKLIFGLLVRQAPALARPLIKGVRYALDRAFLDAELATLFAYLDAQLVIAPTDSSAEEEGKVGEGKDREWFMGTAEPTRVDFCLLWYVDWAMQWGWVDFDKYPRLKAFHARCTARPAWERALEKGGGYNLKFWK</sequence>
<reference evidence="1 2" key="1">
    <citation type="journal article" date="2022" name="New Phytol.">
        <title>Ecological generalism drives hyperdiversity of secondary metabolite gene clusters in xylarialean endophytes.</title>
        <authorList>
            <person name="Franco M.E.E."/>
            <person name="Wisecaver J.H."/>
            <person name="Arnold A.E."/>
            <person name="Ju Y.M."/>
            <person name="Slot J.C."/>
            <person name="Ahrendt S."/>
            <person name="Moore L.P."/>
            <person name="Eastman K.E."/>
            <person name="Scott K."/>
            <person name="Konkel Z."/>
            <person name="Mondo S.J."/>
            <person name="Kuo A."/>
            <person name="Hayes R.D."/>
            <person name="Haridas S."/>
            <person name="Andreopoulos B."/>
            <person name="Riley R."/>
            <person name="LaButti K."/>
            <person name="Pangilinan J."/>
            <person name="Lipzen A."/>
            <person name="Amirebrahimi M."/>
            <person name="Yan J."/>
            <person name="Adam C."/>
            <person name="Keymanesh K."/>
            <person name="Ng V."/>
            <person name="Louie K."/>
            <person name="Northen T."/>
            <person name="Drula E."/>
            <person name="Henrissat B."/>
            <person name="Hsieh H.M."/>
            <person name="Youens-Clark K."/>
            <person name="Lutzoni F."/>
            <person name="Miadlikowska J."/>
            <person name="Eastwood D.C."/>
            <person name="Hamelin R.C."/>
            <person name="Grigoriev I.V."/>
            <person name="U'Ren J.M."/>
        </authorList>
    </citation>
    <scope>NUCLEOTIDE SEQUENCE [LARGE SCALE GENOMIC DNA]</scope>
    <source>
        <strain evidence="1 2">CBS 119005</strain>
    </source>
</reference>
<keyword evidence="2" id="KW-1185">Reference proteome</keyword>
<accession>A0ACB9YRE9</accession>
<protein>
    <submittedName>
        <fullName evidence="1">Uncharacterized protein</fullName>
    </submittedName>
</protein>
<organism evidence="1 2">
    <name type="scientific">Hypoxylon rubiginosum</name>
    <dbReference type="NCBI Taxonomy" id="110542"/>
    <lineage>
        <taxon>Eukaryota</taxon>
        <taxon>Fungi</taxon>
        <taxon>Dikarya</taxon>
        <taxon>Ascomycota</taxon>
        <taxon>Pezizomycotina</taxon>
        <taxon>Sordariomycetes</taxon>
        <taxon>Xylariomycetidae</taxon>
        <taxon>Xylariales</taxon>
        <taxon>Hypoxylaceae</taxon>
        <taxon>Hypoxylon</taxon>
    </lineage>
</organism>
<evidence type="ECO:0000313" key="1">
    <source>
        <dbReference type="EMBL" id="KAI4861554.1"/>
    </source>
</evidence>
<evidence type="ECO:0000313" key="2">
    <source>
        <dbReference type="Proteomes" id="UP001497700"/>
    </source>
</evidence>
<dbReference type="Proteomes" id="UP001497700">
    <property type="component" value="Unassembled WGS sequence"/>
</dbReference>
<comment type="caution">
    <text evidence="1">The sequence shown here is derived from an EMBL/GenBank/DDBJ whole genome shotgun (WGS) entry which is preliminary data.</text>
</comment>